<reference evidence="2" key="1">
    <citation type="journal article" date="2023" name="Plant J.">
        <title>Genome sequences and population genomics provide insights into the demographic history, inbreeding, and mutation load of two 'living fossil' tree species of Dipteronia.</title>
        <authorList>
            <person name="Feng Y."/>
            <person name="Comes H.P."/>
            <person name="Chen J."/>
            <person name="Zhu S."/>
            <person name="Lu R."/>
            <person name="Zhang X."/>
            <person name="Li P."/>
            <person name="Qiu J."/>
            <person name="Olsen K.M."/>
            <person name="Qiu Y."/>
        </authorList>
    </citation>
    <scope>NUCLEOTIDE SEQUENCE</scope>
    <source>
        <strain evidence="2">NBL</strain>
    </source>
</reference>
<dbReference type="AlphaFoldDB" id="A0AAE0E8N2"/>
<feature type="compositionally biased region" description="Basic residues" evidence="1">
    <location>
        <begin position="1"/>
        <end position="12"/>
    </location>
</feature>
<gene>
    <name evidence="2" type="ORF">Dsin_012949</name>
</gene>
<name>A0AAE0E8N2_9ROSI</name>
<feature type="region of interest" description="Disordered" evidence="1">
    <location>
        <begin position="1"/>
        <end position="24"/>
    </location>
</feature>
<protein>
    <submittedName>
        <fullName evidence="2">Uncharacterized protein</fullName>
    </submittedName>
</protein>
<evidence type="ECO:0000313" key="3">
    <source>
        <dbReference type="Proteomes" id="UP001281410"/>
    </source>
</evidence>
<feature type="compositionally biased region" description="Basic and acidic residues" evidence="1">
    <location>
        <begin position="13"/>
        <end position="24"/>
    </location>
</feature>
<organism evidence="2 3">
    <name type="scientific">Dipteronia sinensis</name>
    <dbReference type="NCBI Taxonomy" id="43782"/>
    <lineage>
        <taxon>Eukaryota</taxon>
        <taxon>Viridiplantae</taxon>
        <taxon>Streptophyta</taxon>
        <taxon>Embryophyta</taxon>
        <taxon>Tracheophyta</taxon>
        <taxon>Spermatophyta</taxon>
        <taxon>Magnoliopsida</taxon>
        <taxon>eudicotyledons</taxon>
        <taxon>Gunneridae</taxon>
        <taxon>Pentapetalae</taxon>
        <taxon>rosids</taxon>
        <taxon>malvids</taxon>
        <taxon>Sapindales</taxon>
        <taxon>Sapindaceae</taxon>
        <taxon>Hippocastanoideae</taxon>
        <taxon>Acereae</taxon>
        <taxon>Dipteronia</taxon>
    </lineage>
</organism>
<dbReference type="EMBL" id="JANJYJ010000004">
    <property type="protein sequence ID" value="KAK3218979.1"/>
    <property type="molecule type" value="Genomic_DNA"/>
</dbReference>
<evidence type="ECO:0000313" key="2">
    <source>
        <dbReference type="EMBL" id="KAK3218979.1"/>
    </source>
</evidence>
<keyword evidence="3" id="KW-1185">Reference proteome</keyword>
<comment type="caution">
    <text evidence="2">The sequence shown here is derived from an EMBL/GenBank/DDBJ whole genome shotgun (WGS) entry which is preliminary data.</text>
</comment>
<evidence type="ECO:0000256" key="1">
    <source>
        <dbReference type="SAM" id="MobiDB-lite"/>
    </source>
</evidence>
<dbReference type="Proteomes" id="UP001281410">
    <property type="component" value="Unassembled WGS sequence"/>
</dbReference>
<sequence length="104" mass="12284">MEHWFRATKARNFKHDQEEQNHSREQNDAVVSIWDYNCLKIYNKNKTKKTVWISKISRWHKKNHFFYNLDENYKIENSPNCNISSSCFPPLSTTGASLASSVLS</sequence>
<accession>A0AAE0E8N2</accession>
<proteinExistence type="predicted"/>